<dbReference type="PANTHER" id="PTHR11113">
    <property type="entry name" value="N-ACETYLGLUCOSAMINE-6-PHOSPHATE DEACETYLASE"/>
    <property type="match status" value="1"/>
</dbReference>
<dbReference type="InterPro" id="IPR032466">
    <property type="entry name" value="Metal_Hydrolase"/>
</dbReference>
<dbReference type="Gene3D" id="3.20.20.140">
    <property type="entry name" value="Metal-dependent hydrolases"/>
    <property type="match status" value="1"/>
</dbReference>
<dbReference type="Gene3D" id="3.30.1490.130">
    <property type="entry name" value="D-aminoacylase. Domain 3"/>
    <property type="match status" value="1"/>
</dbReference>
<organism evidence="4 5">
    <name type="scientific">Gemmatirosa kalamazoonensis</name>
    <dbReference type="NCBI Taxonomy" id="861299"/>
    <lineage>
        <taxon>Bacteria</taxon>
        <taxon>Pseudomonadati</taxon>
        <taxon>Gemmatimonadota</taxon>
        <taxon>Gemmatimonadia</taxon>
        <taxon>Gemmatimonadales</taxon>
        <taxon>Gemmatimonadaceae</taxon>
        <taxon>Gemmatirosa</taxon>
    </lineage>
</organism>
<dbReference type="RefSeq" id="WP_025411289.1">
    <property type="nucleotide sequence ID" value="NZ_CP007128.1"/>
</dbReference>
<evidence type="ECO:0000259" key="3">
    <source>
        <dbReference type="Pfam" id="PF07969"/>
    </source>
</evidence>
<feature type="domain" description="Amidohydrolase 3" evidence="3">
    <location>
        <begin position="449"/>
        <end position="555"/>
    </location>
</feature>
<feature type="signal peptide" evidence="2">
    <location>
        <begin position="1"/>
        <end position="30"/>
    </location>
</feature>
<dbReference type="InterPro" id="IPR011059">
    <property type="entry name" value="Metal-dep_hydrolase_composite"/>
</dbReference>
<dbReference type="KEGG" id="gba:J421_2266"/>
<dbReference type="Pfam" id="PF07969">
    <property type="entry name" value="Amidohydro_3"/>
    <property type="match status" value="1"/>
</dbReference>
<dbReference type="CDD" id="cd01297">
    <property type="entry name" value="D-aminoacylase"/>
    <property type="match status" value="1"/>
</dbReference>
<sequence>MRRPLPLPSLVTLALLAACAPRATQPPVSAAAPGSYDVVIENGRIVDGTGAAWFYGDVGVVGDRIARIAPVGTLHGASARRRIDARGLVVAPGFIDIQSGSYGNFIGNGDGRSVGKITQGITTEIMGEGGTPAPLNPATRQAGNFALGSRGADSTSVFAGAHGFGAWLDAMERHGSSPNVGSFVGASTVRVYAKGEAQGTPTPAELDTMRVVTRRAMEDGAFGIGSALIYPPGNYATTGELIEMAKAMAPYGGIYITHMRSEGDQLLEAMDEAIRIGRDGGVPVEIYHLKAAGKRNWGKAAQAIAKIDSARRAGLDVQADMYAYTAGGTGLSACTPPWASENGKLLENLQNPTTRARIKAEMLSDQTAWENLCLLATPDNVLLLGLRQPQDMPFMGKRLGEVARALGKDWPDAVMDLLIAERQRIGTVYFLMSEENVRLQLQQPWMKFGTDAAGQDPDSSKGTLTHPRAYGNFPKIMGQYVRDEHVIPLEDAVRKATSAVATRLSLEQRGIVREGFYADLVVFDPARIAEHATYENPHQLSTGVPWVLVNGVPVVADGRATGAKPGRVLRGRGWREGH</sequence>
<keyword evidence="1" id="KW-0378">Hydrolase</keyword>
<feature type="chain" id="PRO_5004794218" evidence="2">
    <location>
        <begin position="31"/>
        <end position="578"/>
    </location>
</feature>
<dbReference type="Proteomes" id="UP000019151">
    <property type="component" value="Chromosome"/>
</dbReference>
<dbReference type="EMBL" id="CP007128">
    <property type="protein sequence ID" value="AHG89803.1"/>
    <property type="molecule type" value="Genomic_DNA"/>
</dbReference>
<evidence type="ECO:0000313" key="5">
    <source>
        <dbReference type="Proteomes" id="UP000019151"/>
    </source>
</evidence>
<dbReference type="GO" id="GO:0016811">
    <property type="term" value="F:hydrolase activity, acting on carbon-nitrogen (but not peptide) bonds, in linear amides"/>
    <property type="evidence" value="ECO:0007669"/>
    <property type="project" value="InterPro"/>
</dbReference>
<evidence type="ECO:0000313" key="4">
    <source>
        <dbReference type="EMBL" id="AHG89803.1"/>
    </source>
</evidence>
<dbReference type="OrthoDB" id="9775607at2"/>
<dbReference type="InParanoid" id="W0RK56"/>
<keyword evidence="2" id="KW-0732">Signal</keyword>
<dbReference type="PATRIC" id="fig|861299.3.peg.2305"/>
<dbReference type="GO" id="GO:0000034">
    <property type="term" value="F:adenine deaminase activity"/>
    <property type="evidence" value="ECO:0007669"/>
    <property type="project" value="TreeGrafter"/>
</dbReference>
<dbReference type="HOGENOM" id="CLU_016107_2_1_0"/>
<gene>
    <name evidence="4" type="ORF">J421_2266</name>
</gene>
<dbReference type="InterPro" id="IPR013108">
    <property type="entry name" value="Amidohydro_3"/>
</dbReference>
<name>W0RK56_9BACT</name>
<keyword evidence="5" id="KW-1185">Reference proteome</keyword>
<dbReference type="PANTHER" id="PTHR11113:SF2">
    <property type="entry name" value="ADENINE DEAMINASE"/>
    <property type="match status" value="1"/>
</dbReference>
<accession>W0RK56</accession>
<proteinExistence type="predicted"/>
<dbReference type="STRING" id="861299.J421_2266"/>
<dbReference type="Gene3D" id="2.30.40.10">
    <property type="entry name" value="Urease, subunit C, domain 1"/>
    <property type="match status" value="1"/>
</dbReference>
<reference evidence="4 5" key="1">
    <citation type="journal article" date="2014" name="Genome Announc.">
        <title>Genome Sequence and Methylome of Soil Bacterium Gemmatirosa kalamazoonensis KBS708T, a Member of the Rarely Cultivated Gemmatimonadetes Phylum.</title>
        <authorList>
            <person name="Debruyn J.M."/>
            <person name="Radosevich M."/>
            <person name="Wommack K.E."/>
            <person name="Polson S.W."/>
            <person name="Hauser L.J."/>
            <person name="Fawaz M.N."/>
            <person name="Korlach J."/>
            <person name="Tsai Y.C."/>
        </authorList>
    </citation>
    <scope>NUCLEOTIDE SEQUENCE [LARGE SCALE GENOMIC DNA]</scope>
    <source>
        <strain evidence="4 5">KBS708</strain>
    </source>
</reference>
<protein>
    <submittedName>
        <fullName evidence="4">D-aminoacylase domain protein</fullName>
    </submittedName>
</protein>
<dbReference type="InterPro" id="IPR023100">
    <property type="entry name" value="D-aminoacylase_insert_dom_sf"/>
</dbReference>
<evidence type="ECO:0000256" key="1">
    <source>
        <dbReference type="ARBA" id="ARBA00022801"/>
    </source>
</evidence>
<dbReference type="SUPFAM" id="SSF51556">
    <property type="entry name" value="Metallo-dependent hydrolases"/>
    <property type="match status" value="1"/>
</dbReference>
<dbReference type="PROSITE" id="PS51257">
    <property type="entry name" value="PROKAR_LIPOPROTEIN"/>
    <property type="match status" value="1"/>
</dbReference>
<dbReference type="eggNOG" id="COG3653">
    <property type="taxonomic scope" value="Bacteria"/>
</dbReference>
<evidence type="ECO:0000256" key="2">
    <source>
        <dbReference type="SAM" id="SignalP"/>
    </source>
</evidence>
<dbReference type="SUPFAM" id="SSF51338">
    <property type="entry name" value="Composite domain of metallo-dependent hydrolases"/>
    <property type="match status" value="1"/>
</dbReference>
<dbReference type="AlphaFoldDB" id="W0RK56"/>